<dbReference type="AlphaFoldDB" id="A0AAE6QBG4"/>
<dbReference type="EMBL" id="CP033455">
    <property type="protein sequence ID" value="QGR03713.1"/>
    <property type="molecule type" value="Genomic_DNA"/>
</dbReference>
<keyword evidence="2" id="KW-0472">Membrane</keyword>
<proteinExistence type="predicted"/>
<protein>
    <submittedName>
        <fullName evidence="3">Uncharacterized protein</fullName>
    </submittedName>
</protein>
<feature type="transmembrane region" description="Helical" evidence="2">
    <location>
        <begin position="48"/>
        <end position="67"/>
    </location>
</feature>
<name>A0AAE6QBG4_EHRRU</name>
<evidence type="ECO:0000256" key="2">
    <source>
        <dbReference type="SAM" id="Phobius"/>
    </source>
</evidence>
<sequence>MDEELLRELQELREELRNIVFILLVFDCADGFGQDMYYTQSDTRILCYFWMQLVFVWAMLVVELLTFPQVRRLIRRVLAEIGGGFNNGVGLVGQQMNNLLLDQQPGQVFENMLDDPRWLENQGQDEELGNPIEGRVDQEMDEEQDLAMAGMEEPIPDPEGGGGE</sequence>
<organism evidence="3 4">
    <name type="scientific">Ehrlichia ruminantium</name>
    <name type="common">heartwater rickettsia</name>
    <name type="synonym">Cowdria ruminantium</name>
    <dbReference type="NCBI Taxonomy" id="779"/>
    <lineage>
        <taxon>Bacteria</taxon>
        <taxon>Pseudomonadati</taxon>
        <taxon>Pseudomonadota</taxon>
        <taxon>Alphaproteobacteria</taxon>
        <taxon>Rickettsiales</taxon>
        <taxon>Anaplasmataceae</taxon>
        <taxon>Ehrlichia</taxon>
    </lineage>
</organism>
<evidence type="ECO:0000313" key="4">
    <source>
        <dbReference type="Proteomes" id="UP000422822"/>
    </source>
</evidence>
<reference evidence="3 4" key="1">
    <citation type="submission" date="2018-10" db="EMBL/GenBank/DDBJ databases">
        <title>Propagation and draft genome sequences of three atypical Erhlichia ruminantium isolates.</title>
        <authorList>
            <person name="Liebenberg J."/>
            <person name="Steyn H."/>
            <person name="Josemans A."/>
            <person name="Zweygarth E."/>
        </authorList>
    </citation>
    <scope>NUCLEOTIDE SEQUENCE [LARGE SCALE GENOMIC DNA]</scope>
    <source>
        <strain evidence="3 4">Omatjenne</strain>
    </source>
</reference>
<gene>
    <name evidence="3" type="ORF">EDL80_04060</name>
</gene>
<evidence type="ECO:0000313" key="3">
    <source>
        <dbReference type="EMBL" id="QGR03713.1"/>
    </source>
</evidence>
<accession>A0AAE6QBG4</accession>
<keyword evidence="4" id="KW-1185">Reference proteome</keyword>
<keyword evidence="2" id="KW-1133">Transmembrane helix</keyword>
<evidence type="ECO:0000256" key="1">
    <source>
        <dbReference type="SAM" id="MobiDB-lite"/>
    </source>
</evidence>
<dbReference type="Proteomes" id="UP000422822">
    <property type="component" value="Chromosome"/>
</dbReference>
<feature type="region of interest" description="Disordered" evidence="1">
    <location>
        <begin position="121"/>
        <end position="164"/>
    </location>
</feature>
<keyword evidence="2" id="KW-0812">Transmembrane</keyword>
<dbReference type="RefSeq" id="WP_158406899.1">
    <property type="nucleotide sequence ID" value="NZ_CP033454.1"/>
</dbReference>